<dbReference type="EMBL" id="KT997802">
    <property type="protein sequence ID" value="ANO58224.1"/>
    <property type="molecule type" value="Genomic_DNA"/>
</dbReference>
<dbReference type="AlphaFoldDB" id="A0A1B0Z2I3"/>
<reference evidence="1" key="1">
    <citation type="submission" date="2015-11" db="EMBL/GenBank/DDBJ databases">
        <title>Genomes of Abundant and Widespread Viruses from the Deep Ocean.</title>
        <authorList>
            <person name="Mizuno C.M."/>
            <person name="Ghai R."/>
            <person name="Saghai A."/>
            <person name="Lopez-Garcia P."/>
            <person name="Rodriguez-Valera F."/>
        </authorList>
    </citation>
    <scope>NUCLEOTIDE SEQUENCE</scope>
</reference>
<dbReference type="EMBL" id="KT997882">
    <property type="protein sequence ID" value="ANO58411.1"/>
    <property type="molecule type" value="Genomic_DNA"/>
</dbReference>
<evidence type="ECO:0000313" key="1">
    <source>
        <dbReference type="EMBL" id="ANO58411.1"/>
    </source>
</evidence>
<accession>A0A1B0Z2I3</accession>
<organism evidence="1">
    <name type="scientific">uncultured Alphaproteobacteria bacterium</name>
    <dbReference type="NCBI Taxonomy" id="91750"/>
    <lineage>
        <taxon>Bacteria</taxon>
        <taxon>Pseudomonadati</taxon>
        <taxon>Pseudomonadota</taxon>
        <taxon>Alphaproteobacteria</taxon>
        <taxon>environmental samples</taxon>
    </lineage>
</organism>
<proteinExistence type="predicted"/>
<protein>
    <submittedName>
        <fullName evidence="1">Uncharacterized protein</fullName>
    </submittedName>
</protein>
<name>A0A1B0Z2I3_9PROT</name>
<sequence>MFLKRKRGDSFMKMFILEWKMFFKELGNTLGNLWRKHCPMCICRHGKKEK</sequence>